<dbReference type="SFLD" id="SFLDG01118">
    <property type="entry name" value="activating_enzymes__group_2"/>
    <property type="match status" value="1"/>
</dbReference>
<dbReference type="Gene3D" id="3.20.20.70">
    <property type="entry name" value="Aldolase class I"/>
    <property type="match status" value="1"/>
</dbReference>
<dbReference type="NCBIfam" id="TIGR02494">
    <property type="entry name" value="PFLE_PFLC"/>
    <property type="match status" value="1"/>
</dbReference>
<dbReference type="InterPro" id="IPR001989">
    <property type="entry name" value="Radical_activat_CS"/>
</dbReference>
<comment type="similarity">
    <text evidence="2">Belongs to the organic radical-activating enzymes family.</text>
</comment>
<dbReference type="InterPro" id="IPR007197">
    <property type="entry name" value="rSAM"/>
</dbReference>
<evidence type="ECO:0000256" key="8">
    <source>
        <dbReference type="ARBA" id="ARBA00023014"/>
    </source>
</evidence>
<feature type="domain" description="4Fe-4S ferredoxin-type" evidence="10">
    <location>
        <begin position="73"/>
        <end position="102"/>
    </location>
</feature>
<dbReference type="PROSITE" id="PS51918">
    <property type="entry name" value="RADICAL_SAM"/>
    <property type="match status" value="1"/>
</dbReference>
<dbReference type="GO" id="GO:0051539">
    <property type="term" value="F:4 iron, 4 sulfur cluster binding"/>
    <property type="evidence" value="ECO:0007669"/>
    <property type="project" value="UniProtKB-KW"/>
</dbReference>
<keyword evidence="4" id="KW-0949">S-adenosyl-L-methionine</keyword>
<accession>A0AAU7VQL9</accession>
<dbReference type="GO" id="GO:0046872">
    <property type="term" value="F:metal ion binding"/>
    <property type="evidence" value="ECO:0007669"/>
    <property type="project" value="UniProtKB-KW"/>
</dbReference>
<dbReference type="SFLD" id="SFLDS00029">
    <property type="entry name" value="Radical_SAM"/>
    <property type="match status" value="1"/>
</dbReference>
<feature type="domain" description="4Fe-4S ferredoxin-type" evidence="10">
    <location>
        <begin position="46"/>
        <end position="71"/>
    </location>
</feature>
<evidence type="ECO:0000313" key="12">
    <source>
        <dbReference type="EMBL" id="XBX76351.1"/>
    </source>
</evidence>
<evidence type="ECO:0000256" key="5">
    <source>
        <dbReference type="ARBA" id="ARBA00022723"/>
    </source>
</evidence>
<dbReference type="InterPro" id="IPR017896">
    <property type="entry name" value="4Fe4S_Fe-S-bd"/>
</dbReference>
<reference evidence="12" key="2">
    <citation type="submission" date="2024-06" db="EMBL/GenBank/DDBJ databases">
        <authorList>
            <person name="Petrova K.O."/>
            <person name="Toshchakov S.V."/>
            <person name="Boltjanskaja Y.V."/>
            <person name="Kevbrin V."/>
        </authorList>
    </citation>
    <scope>NUCLEOTIDE SEQUENCE</scope>
    <source>
        <strain evidence="12">Z-910T</strain>
    </source>
</reference>
<evidence type="ECO:0000256" key="7">
    <source>
        <dbReference type="ARBA" id="ARBA00023004"/>
    </source>
</evidence>
<dbReference type="Gene3D" id="3.30.70.20">
    <property type="match status" value="1"/>
</dbReference>
<dbReference type="AlphaFoldDB" id="A0AAU7VQL9"/>
<dbReference type="GO" id="GO:0016491">
    <property type="term" value="F:oxidoreductase activity"/>
    <property type="evidence" value="ECO:0007669"/>
    <property type="project" value="UniProtKB-KW"/>
</dbReference>
<dbReference type="Pfam" id="PF00037">
    <property type="entry name" value="Fer4"/>
    <property type="match status" value="1"/>
</dbReference>
<protein>
    <submittedName>
        <fullName evidence="12">Glycyl-radical enzyme activating protein</fullName>
        <ecNumber evidence="12">1.97.1.-</ecNumber>
    </submittedName>
</protein>
<keyword evidence="8" id="KW-0411">Iron-sulfur</keyword>
<evidence type="ECO:0000256" key="3">
    <source>
        <dbReference type="ARBA" id="ARBA00022485"/>
    </source>
</evidence>
<dbReference type="Pfam" id="PF04055">
    <property type="entry name" value="Radical_SAM"/>
    <property type="match status" value="1"/>
</dbReference>
<dbReference type="RefSeq" id="WP_350345086.1">
    <property type="nucleotide sequence ID" value="NZ_CP158367.1"/>
</dbReference>
<dbReference type="PROSITE" id="PS01087">
    <property type="entry name" value="RADICAL_ACTIVATING"/>
    <property type="match status" value="1"/>
</dbReference>
<organism evidence="12">
    <name type="scientific">Proteinivorax tanatarense</name>
    <dbReference type="NCBI Taxonomy" id="1260629"/>
    <lineage>
        <taxon>Bacteria</taxon>
        <taxon>Bacillati</taxon>
        <taxon>Bacillota</taxon>
        <taxon>Clostridia</taxon>
        <taxon>Eubacteriales</taxon>
        <taxon>Proteinivoracaceae</taxon>
        <taxon>Proteinivorax</taxon>
    </lineage>
</organism>
<name>A0AAU7VQL9_9FIRM</name>
<evidence type="ECO:0000259" key="10">
    <source>
        <dbReference type="PROSITE" id="PS51379"/>
    </source>
</evidence>
<dbReference type="PANTHER" id="PTHR30352">
    <property type="entry name" value="PYRUVATE FORMATE-LYASE-ACTIVATING ENZYME"/>
    <property type="match status" value="1"/>
</dbReference>
<evidence type="ECO:0000259" key="11">
    <source>
        <dbReference type="PROSITE" id="PS51918"/>
    </source>
</evidence>
<dbReference type="SFLD" id="SFLDG01066">
    <property type="entry name" value="organic_radical-activating_enz"/>
    <property type="match status" value="1"/>
</dbReference>
<proteinExistence type="inferred from homology"/>
<gene>
    <name evidence="12" type="ORF">PRVXT_000374</name>
</gene>
<evidence type="ECO:0000256" key="9">
    <source>
        <dbReference type="ARBA" id="ARBA00047365"/>
    </source>
</evidence>
<dbReference type="InterPro" id="IPR013785">
    <property type="entry name" value="Aldolase_TIM"/>
</dbReference>
<dbReference type="InterPro" id="IPR034457">
    <property type="entry name" value="Organic_radical-activating"/>
</dbReference>
<dbReference type="SUPFAM" id="SSF102114">
    <property type="entry name" value="Radical SAM enzymes"/>
    <property type="match status" value="1"/>
</dbReference>
<evidence type="ECO:0000256" key="1">
    <source>
        <dbReference type="ARBA" id="ARBA00001966"/>
    </source>
</evidence>
<dbReference type="PROSITE" id="PS51379">
    <property type="entry name" value="4FE4S_FER_2"/>
    <property type="match status" value="2"/>
</dbReference>
<keyword evidence="7" id="KW-0408">Iron</keyword>
<dbReference type="EMBL" id="CP158367">
    <property type="protein sequence ID" value="XBX76351.1"/>
    <property type="molecule type" value="Genomic_DNA"/>
</dbReference>
<keyword evidence="5" id="KW-0479">Metal-binding</keyword>
<dbReference type="EC" id="1.97.1.-" evidence="12"/>
<dbReference type="InterPro" id="IPR017900">
    <property type="entry name" value="4Fe4S_Fe_S_CS"/>
</dbReference>
<reference evidence="12" key="1">
    <citation type="journal article" date="2013" name="Extremophiles">
        <title>Proteinivorax tanatarense gen. nov., sp. nov., an anaerobic, haloalkaliphilic, proteolytic bacterium isolated from a decaying algal bloom, and proposal of Proteinivoraceae fam. nov.</title>
        <authorList>
            <person name="Kevbrin V."/>
            <person name="Boltyanskaya Y."/>
            <person name="Zhilina T."/>
            <person name="Kolganova T."/>
            <person name="Lavrentjeva E."/>
            <person name="Kuznetsov B."/>
        </authorList>
    </citation>
    <scope>NUCLEOTIDE SEQUENCE</scope>
    <source>
        <strain evidence="12">Z-910T</strain>
    </source>
</reference>
<dbReference type="SUPFAM" id="SSF54862">
    <property type="entry name" value="4Fe-4S ferredoxins"/>
    <property type="match status" value="1"/>
</dbReference>
<evidence type="ECO:0000256" key="2">
    <source>
        <dbReference type="ARBA" id="ARBA00009777"/>
    </source>
</evidence>
<sequence length="302" mass="34433">MTKPIILKIQRFSIHDGPGIRSTVFFKGCDLWCKWCHNPESQKYHKEILRYDERCKKCGICVEKCPQNAIEEQSITINKNLCIACGQCVDYCLNDAIEIAGRYYELEKLKDILQKDINLYDESGGGVTLSGGEVMSQDLDYLVSLCKMLKNRGINICIDTCGLAPAKSFKTLAPYVDTFLYDLKTLNFEKHKEYIGNSLNIILDNLKLVSQFPADIHIRIPVIDNFNNNTKEMENIADWLIENCIPVSSISLLKYHNKGVVKYERLGKKYQGNLLQTPSTKDIKTIEKLFKLKGFLNIKIGG</sequence>
<keyword evidence="6 12" id="KW-0560">Oxidoreductase</keyword>
<dbReference type="PROSITE" id="PS00198">
    <property type="entry name" value="4FE4S_FER_1"/>
    <property type="match status" value="1"/>
</dbReference>
<comment type="catalytic activity">
    <reaction evidence="9">
        <text>glycyl-[protein] + reduced [flavodoxin] + S-adenosyl-L-methionine = glycin-2-yl radical-[protein] + semiquinone [flavodoxin] + 5'-deoxyadenosine + L-methionine + H(+)</text>
        <dbReference type="Rhea" id="RHEA:61976"/>
        <dbReference type="Rhea" id="RHEA-COMP:10622"/>
        <dbReference type="Rhea" id="RHEA-COMP:14480"/>
        <dbReference type="Rhea" id="RHEA-COMP:15993"/>
        <dbReference type="Rhea" id="RHEA-COMP:15994"/>
        <dbReference type="ChEBI" id="CHEBI:15378"/>
        <dbReference type="ChEBI" id="CHEBI:17319"/>
        <dbReference type="ChEBI" id="CHEBI:29947"/>
        <dbReference type="ChEBI" id="CHEBI:32722"/>
        <dbReference type="ChEBI" id="CHEBI:57618"/>
        <dbReference type="ChEBI" id="CHEBI:57844"/>
        <dbReference type="ChEBI" id="CHEBI:59789"/>
        <dbReference type="ChEBI" id="CHEBI:140311"/>
    </reaction>
</comment>
<evidence type="ECO:0000256" key="4">
    <source>
        <dbReference type="ARBA" id="ARBA00022691"/>
    </source>
</evidence>
<dbReference type="PIRSF" id="PIRSF000371">
    <property type="entry name" value="PFL_act_enz"/>
    <property type="match status" value="1"/>
</dbReference>
<dbReference type="InterPro" id="IPR012839">
    <property type="entry name" value="Organic_radical_activase"/>
</dbReference>
<dbReference type="InterPro" id="IPR040074">
    <property type="entry name" value="BssD/PflA/YjjW"/>
</dbReference>
<comment type="cofactor">
    <cofactor evidence="1">
        <name>[4Fe-4S] cluster</name>
        <dbReference type="ChEBI" id="CHEBI:49883"/>
    </cofactor>
</comment>
<dbReference type="InterPro" id="IPR058240">
    <property type="entry name" value="rSAM_sf"/>
</dbReference>
<keyword evidence="3" id="KW-0004">4Fe-4S</keyword>
<evidence type="ECO:0000256" key="6">
    <source>
        <dbReference type="ARBA" id="ARBA00023002"/>
    </source>
</evidence>
<dbReference type="PANTHER" id="PTHR30352:SF4">
    <property type="entry name" value="PYRUVATE FORMATE-LYASE 2-ACTIVATING ENZYME"/>
    <property type="match status" value="1"/>
</dbReference>
<feature type="domain" description="Radical SAM core" evidence="11">
    <location>
        <begin position="15"/>
        <end position="296"/>
    </location>
</feature>